<feature type="domain" description="Anthranilate synthase component I N-terminal" evidence="17">
    <location>
        <begin position="29"/>
        <end position="172"/>
    </location>
</feature>
<dbReference type="Pfam" id="PF00425">
    <property type="entry name" value="Chorismate_bind"/>
    <property type="match status" value="1"/>
</dbReference>
<evidence type="ECO:0000256" key="8">
    <source>
        <dbReference type="ARBA" id="ARBA00022723"/>
    </source>
</evidence>
<dbReference type="NCBIfam" id="TIGR00564">
    <property type="entry name" value="trpE_most"/>
    <property type="match status" value="1"/>
</dbReference>
<keyword evidence="7 15" id="KW-0028">Amino-acid biosynthesis</keyword>
<evidence type="ECO:0000256" key="9">
    <source>
        <dbReference type="ARBA" id="ARBA00022822"/>
    </source>
</evidence>
<dbReference type="InterPro" id="IPR006805">
    <property type="entry name" value="Anth_synth_I_N"/>
</dbReference>
<dbReference type="UniPathway" id="UPA00035">
    <property type="reaction ID" value="UER00040"/>
</dbReference>
<dbReference type="AlphaFoldDB" id="A0A1H7YKS2"/>
<evidence type="ECO:0000256" key="1">
    <source>
        <dbReference type="ARBA" id="ARBA00001946"/>
    </source>
</evidence>
<evidence type="ECO:0000256" key="12">
    <source>
        <dbReference type="ARBA" id="ARBA00023239"/>
    </source>
</evidence>
<comment type="pathway">
    <text evidence="2 15">Amino-acid biosynthesis; L-tryptophan biosynthesis; L-tryptophan from chorismate: step 1/5.</text>
</comment>
<dbReference type="GO" id="GO:0046872">
    <property type="term" value="F:metal ion binding"/>
    <property type="evidence" value="ECO:0007669"/>
    <property type="project" value="UniProtKB-KW"/>
</dbReference>
<gene>
    <name evidence="15" type="primary">trpE</name>
    <name evidence="18" type="ORF">SAMN04488003_101209</name>
</gene>
<protein>
    <recommendedName>
        <fullName evidence="6 15">Anthranilate synthase component 1</fullName>
        <ecNumber evidence="5 15">4.1.3.27</ecNumber>
    </recommendedName>
</protein>
<dbReference type="SUPFAM" id="SSF56322">
    <property type="entry name" value="ADC synthase"/>
    <property type="match status" value="1"/>
</dbReference>
<comment type="subunit">
    <text evidence="4 15">Heterotetramer consisting of two non-identical subunits: a beta subunit (TrpG) and a large alpha subunit (TrpE).</text>
</comment>
<evidence type="ECO:0000313" key="19">
    <source>
        <dbReference type="Proteomes" id="UP000199585"/>
    </source>
</evidence>
<keyword evidence="8 15" id="KW-0479">Metal-binding</keyword>
<dbReference type="PANTHER" id="PTHR11236">
    <property type="entry name" value="AMINOBENZOATE/ANTHRANILATE SYNTHASE"/>
    <property type="match status" value="1"/>
</dbReference>
<evidence type="ECO:0000256" key="5">
    <source>
        <dbReference type="ARBA" id="ARBA00012266"/>
    </source>
</evidence>
<keyword evidence="19" id="KW-1185">Reference proteome</keyword>
<name>A0A1H7YKS2_9RHOB</name>
<keyword evidence="9 15" id="KW-0822">Tryptophan biosynthesis</keyword>
<evidence type="ECO:0000256" key="11">
    <source>
        <dbReference type="ARBA" id="ARBA00023141"/>
    </source>
</evidence>
<dbReference type="Pfam" id="PF04715">
    <property type="entry name" value="Anth_synt_I_N"/>
    <property type="match status" value="1"/>
</dbReference>
<dbReference type="InterPro" id="IPR005256">
    <property type="entry name" value="Anth_synth_I_PabB"/>
</dbReference>
<evidence type="ECO:0000313" key="18">
    <source>
        <dbReference type="EMBL" id="SEM46563.1"/>
    </source>
</evidence>
<evidence type="ECO:0000256" key="6">
    <source>
        <dbReference type="ARBA" id="ARBA00020653"/>
    </source>
</evidence>
<dbReference type="GO" id="GO:0000162">
    <property type="term" value="P:L-tryptophan biosynthetic process"/>
    <property type="evidence" value="ECO:0007669"/>
    <property type="project" value="UniProtKB-UniPathway"/>
</dbReference>
<comment type="cofactor">
    <cofactor evidence="1 15">
        <name>Mg(2+)</name>
        <dbReference type="ChEBI" id="CHEBI:18420"/>
    </cofactor>
</comment>
<dbReference type="PRINTS" id="PR00095">
    <property type="entry name" value="ANTSNTHASEI"/>
</dbReference>
<evidence type="ECO:0000256" key="7">
    <source>
        <dbReference type="ARBA" id="ARBA00022605"/>
    </source>
</evidence>
<proteinExistence type="inferred from homology"/>
<sequence>MALSPDFETFAAGYDRGENQVVWTRLAADLDTPVSLMLKLGDAGINTFMLESVTGGEVRGRYSMIGLNPDLIWECRGATSRTNRAARYDPDGFVTDGTDPLTALRGLIAESRIALPADLPAASAGLFGYLGYDMIRLVERLPHVNPDPLDLPDAVMLRPSVMAVLDGVKGDVILVAPAWTGGDLSARAAYAQAAERVHDAERALDRSVPQTHALADPAPIAEPVSNFTHAGYLAAVKAAKDYIRAGDIFQVVPSQRWTQDFREPPFALYRSLRRTNPSPFMFYFNFGDFQVIGASPEILVRVFGREVTIRPIAGTRKRGATPAEDAALEADLLADQKELAEHLMLLDLGRNDTGRVSKVGTVRPTEQFIVERYSHVMHIVSNVVGELRDDQDALSAFFAGMPAGTVSGAPKVRAMEIIDELEPEKRGVYGGGCGYFSANGDMDMCISLRTAVLKDGKLYIQAGGGVVYDSDPEAEYQETVHKSNAIRKAAADAAMFTAKGNR</sequence>
<evidence type="ECO:0000256" key="13">
    <source>
        <dbReference type="ARBA" id="ARBA00025634"/>
    </source>
</evidence>
<accession>A0A1H7YKS2</accession>
<comment type="function">
    <text evidence="13 15">Part of a heterotetrameric complex that catalyzes the two-step biosynthesis of anthranilate, an intermediate in the biosynthesis of L-tryptophan. In the first step, the glutamine-binding beta subunit (TrpG) of anthranilate synthase (AS) provides the glutamine amidotransferase activity which generates ammonia as a substrate that, along with chorismate, is used in the second step, catalyzed by the large alpha subunit of AS (TrpE) to produce anthranilate. In the absence of TrpG, TrpE can synthesize anthranilate directly from chorismate and high concentrations of ammonia.</text>
</comment>
<dbReference type="RefSeq" id="WP_089897775.1">
    <property type="nucleotide sequence ID" value="NZ_FOCI01000001.1"/>
</dbReference>
<evidence type="ECO:0000256" key="14">
    <source>
        <dbReference type="ARBA" id="ARBA00047683"/>
    </source>
</evidence>
<dbReference type="Gene3D" id="3.60.120.10">
    <property type="entry name" value="Anthranilate synthase"/>
    <property type="match status" value="1"/>
</dbReference>
<dbReference type="OrthoDB" id="9803598at2"/>
<dbReference type="PANTHER" id="PTHR11236:SF48">
    <property type="entry name" value="ISOCHORISMATE SYNTHASE MENF"/>
    <property type="match status" value="1"/>
</dbReference>
<dbReference type="GO" id="GO:0004049">
    <property type="term" value="F:anthranilate synthase activity"/>
    <property type="evidence" value="ECO:0007669"/>
    <property type="project" value="UniProtKB-EC"/>
</dbReference>
<dbReference type="InterPro" id="IPR015890">
    <property type="entry name" value="Chorismate_C"/>
</dbReference>
<evidence type="ECO:0000256" key="15">
    <source>
        <dbReference type="RuleBase" id="RU364045"/>
    </source>
</evidence>
<reference evidence="18 19" key="1">
    <citation type="submission" date="2016-10" db="EMBL/GenBank/DDBJ databases">
        <authorList>
            <person name="de Groot N.N."/>
        </authorList>
    </citation>
    <scope>NUCLEOTIDE SEQUENCE [LARGE SCALE GENOMIC DNA]</scope>
    <source>
        <strain evidence="18 19">DSM 16213</strain>
    </source>
</reference>
<dbReference type="InterPro" id="IPR019999">
    <property type="entry name" value="Anth_synth_I-like"/>
</dbReference>
<evidence type="ECO:0000256" key="3">
    <source>
        <dbReference type="ARBA" id="ARBA00009562"/>
    </source>
</evidence>
<comment type="similarity">
    <text evidence="3 15">Belongs to the anthranilate synthase component I family.</text>
</comment>
<evidence type="ECO:0000259" key="16">
    <source>
        <dbReference type="Pfam" id="PF00425"/>
    </source>
</evidence>
<dbReference type="EMBL" id="FOCI01000001">
    <property type="protein sequence ID" value="SEM46563.1"/>
    <property type="molecule type" value="Genomic_DNA"/>
</dbReference>
<evidence type="ECO:0000256" key="4">
    <source>
        <dbReference type="ARBA" id="ARBA00011575"/>
    </source>
</evidence>
<comment type="catalytic activity">
    <reaction evidence="14 15">
        <text>chorismate + L-glutamine = anthranilate + pyruvate + L-glutamate + H(+)</text>
        <dbReference type="Rhea" id="RHEA:21732"/>
        <dbReference type="ChEBI" id="CHEBI:15361"/>
        <dbReference type="ChEBI" id="CHEBI:15378"/>
        <dbReference type="ChEBI" id="CHEBI:16567"/>
        <dbReference type="ChEBI" id="CHEBI:29748"/>
        <dbReference type="ChEBI" id="CHEBI:29985"/>
        <dbReference type="ChEBI" id="CHEBI:58359"/>
        <dbReference type="EC" id="4.1.3.27"/>
    </reaction>
</comment>
<feature type="domain" description="Chorismate-utilising enzyme C-terminal" evidence="16">
    <location>
        <begin position="230"/>
        <end position="482"/>
    </location>
</feature>
<keyword evidence="12 15" id="KW-0456">Lyase</keyword>
<organism evidence="18 19">
    <name type="scientific">Loktanella fryxellensis</name>
    <dbReference type="NCBI Taxonomy" id="245187"/>
    <lineage>
        <taxon>Bacteria</taxon>
        <taxon>Pseudomonadati</taxon>
        <taxon>Pseudomonadota</taxon>
        <taxon>Alphaproteobacteria</taxon>
        <taxon>Rhodobacterales</taxon>
        <taxon>Roseobacteraceae</taxon>
        <taxon>Loktanella</taxon>
    </lineage>
</organism>
<dbReference type="EC" id="4.1.3.27" evidence="5 15"/>
<dbReference type="Proteomes" id="UP000199585">
    <property type="component" value="Unassembled WGS sequence"/>
</dbReference>
<evidence type="ECO:0000259" key="17">
    <source>
        <dbReference type="Pfam" id="PF04715"/>
    </source>
</evidence>
<keyword evidence="11 15" id="KW-0057">Aromatic amino acid biosynthesis</keyword>
<evidence type="ECO:0000256" key="2">
    <source>
        <dbReference type="ARBA" id="ARBA00004873"/>
    </source>
</evidence>
<dbReference type="InterPro" id="IPR005801">
    <property type="entry name" value="ADC_synthase"/>
</dbReference>
<keyword evidence="10 15" id="KW-0460">Magnesium</keyword>
<evidence type="ECO:0000256" key="10">
    <source>
        <dbReference type="ARBA" id="ARBA00022842"/>
    </source>
</evidence>
<dbReference type="STRING" id="245187.SAMN04488003_101209"/>